<evidence type="ECO:0000313" key="10">
    <source>
        <dbReference type="Proteomes" id="UP000179797"/>
    </source>
</evidence>
<feature type="transmembrane region" description="Helical" evidence="6">
    <location>
        <begin position="302"/>
        <end position="327"/>
    </location>
</feature>
<feature type="transmembrane region" description="Helical" evidence="6">
    <location>
        <begin position="399"/>
        <end position="417"/>
    </location>
</feature>
<comment type="caution">
    <text evidence="9">The sequence shown here is derived from an EMBL/GenBank/DDBJ whole genome shotgun (WGS) entry which is preliminary data.</text>
</comment>
<evidence type="ECO:0000259" key="8">
    <source>
        <dbReference type="Pfam" id="PF12704"/>
    </source>
</evidence>
<keyword evidence="3 6" id="KW-0812">Transmembrane</keyword>
<dbReference type="InterPro" id="IPR025857">
    <property type="entry name" value="MacB_PCD"/>
</dbReference>
<feature type="domain" description="MacB-like periplasmic core" evidence="8">
    <location>
        <begin position="25"/>
        <end position="197"/>
    </location>
</feature>
<keyword evidence="5 6" id="KW-0472">Membrane</keyword>
<feature type="transmembrane region" description="Helical" evidence="6">
    <location>
        <begin position="798"/>
        <end position="825"/>
    </location>
</feature>
<evidence type="ECO:0000259" key="7">
    <source>
        <dbReference type="Pfam" id="PF02687"/>
    </source>
</evidence>
<dbReference type="EMBL" id="JRYR02000001">
    <property type="protein sequence ID" value="OHX65682.1"/>
    <property type="molecule type" value="Genomic_DNA"/>
</dbReference>
<keyword evidence="2" id="KW-1003">Cell membrane</keyword>
<evidence type="ECO:0000313" key="9">
    <source>
        <dbReference type="EMBL" id="OHX65682.1"/>
    </source>
</evidence>
<dbReference type="InterPro" id="IPR003838">
    <property type="entry name" value="ABC3_permease_C"/>
</dbReference>
<protein>
    <recommendedName>
        <fullName evidence="11">ABC3 transporter permease protein domain-containing protein</fullName>
    </recommendedName>
</protein>
<dbReference type="Pfam" id="PF02687">
    <property type="entry name" value="FtsX"/>
    <property type="match status" value="2"/>
</dbReference>
<evidence type="ECO:0000256" key="4">
    <source>
        <dbReference type="ARBA" id="ARBA00022989"/>
    </source>
</evidence>
<dbReference type="RefSeq" id="WP_044222208.1">
    <property type="nucleotide sequence ID" value="NZ_JRYR02000001.1"/>
</dbReference>
<evidence type="ECO:0000256" key="1">
    <source>
        <dbReference type="ARBA" id="ARBA00004651"/>
    </source>
</evidence>
<feature type="transmembrane region" description="Helical" evidence="6">
    <location>
        <begin position="475"/>
        <end position="498"/>
    </location>
</feature>
<dbReference type="OrthoDB" id="9775544at2"/>
<comment type="subcellular location">
    <subcellularLocation>
        <location evidence="1">Cell membrane</location>
        <topology evidence="1">Multi-pass membrane protein</topology>
    </subcellularLocation>
</comment>
<dbReference type="GO" id="GO:0005886">
    <property type="term" value="C:plasma membrane"/>
    <property type="evidence" value="ECO:0007669"/>
    <property type="project" value="UniProtKB-SubCell"/>
</dbReference>
<dbReference type="InterPro" id="IPR038766">
    <property type="entry name" value="Membrane_comp_ABC_pdt"/>
</dbReference>
<name>A0A1S1YXE8_FLAPC</name>
<sequence>MRIKFVVNNAYRDLKQSISKIGPFITSIIVGIASLVAMMTFSENVKKDLDNQSKEILGADLEVRTNYLINDSILINFDTLESQYTKQFNFASIAYNENTDKNRLVDLRALELGFPYYGKLQVSPQNAWSRWENEEKIVLVDSMVLYQLQAKVGDSIQFGQTKFEVAGTITKGVGQSSIMAATVPIVYFPFKYLNETALIQRGSRVNYRYFFKYPQDFDIQSFLSSKDKLLENNKIRVATTENNTARIGRFFNDIDSFLKLVAFVSLLLGCLGVSSGIFIYIKGKLKSVAILRCLGATTREAFLIYSLQIRFLGLVGGIIGAIIGSALQLYFPILFSDLLMVDVSNDFSLSACIYGVLLSVVISVLFGWYPLLQILNVTPVFVLRNLNQLQNTKNLVQKVILSILIGVFIFGFAYWQLDDVIKAILFLSVIIIVIALLALISKLFITFLKNTRISHLSFNFKFGLSQLFRPNNQTLILGITIGLGVFLIICMVSIRGILIDKVQNVGKEGDTNLIFYDVQKNQVEQLSHLLSKDSVTVEQDAAVVTMNLISLNNQEKKEALSDSTRKIKRWVFDREYRVTYRDHLKENEKTFEGEWIGQASINEVIPISISNSYLESAGLTLGDTLIFDVQGFKMKTYINHIREVDFARMEANFVVLFPAGVLEAAPAFHVIGANVKNKKKVSIIQSKVLKSFPNISTIDLAVIFQSINDILDRVSFVFQWLGGICIFSGFLVLWSSLSISKYQRKNDAGILRSLGAKRKNLIIISLVEYSFIGLLSSITGMLLGWIGSWLLAYFVFDIPFYIALSESIVITLAIVVLTILVGIIYMRNITRVSPLTVLRDE</sequence>
<evidence type="ECO:0000256" key="3">
    <source>
        <dbReference type="ARBA" id="ARBA00022692"/>
    </source>
</evidence>
<accession>A0A1S1YXE8</accession>
<keyword evidence="4 6" id="KW-1133">Transmembrane helix</keyword>
<feature type="transmembrane region" description="Helical" evidence="6">
    <location>
        <begin position="717"/>
        <end position="740"/>
    </location>
</feature>
<dbReference type="PANTHER" id="PTHR30287">
    <property type="entry name" value="MEMBRANE COMPONENT OF PREDICTED ABC SUPERFAMILY METABOLITE UPTAKE TRANSPORTER"/>
    <property type="match status" value="1"/>
</dbReference>
<organism evidence="9 10">
    <name type="scientific">Flammeovirga pacifica</name>
    <dbReference type="NCBI Taxonomy" id="915059"/>
    <lineage>
        <taxon>Bacteria</taxon>
        <taxon>Pseudomonadati</taxon>
        <taxon>Bacteroidota</taxon>
        <taxon>Cytophagia</taxon>
        <taxon>Cytophagales</taxon>
        <taxon>Flammeovirgaceae</taxon>
        <taxon>Flammeovirga</taxon>
    </lineage>
</organism>
<dbReference type="Proteomes" id="UP000179797">
    <property type="component" value="Unassembled WGS sequence"/>
</dbReference>
<feature type="transmembrane region" description="Helical" evidence="6">
    <location>
        <begin position="21"/>
        <end position="41"/>
    </location>
</feature>
<dbReference type="Pfam" id="PF12704">
    <property type="entry name" value="MacB_PCD"/>
    <property type="match status" value="1"/>
</dbReference>
<evidence type="ECO:0000256" key="5">
    <source>
        <dbReference type="ARBA" id="ARBA00023136"/>
    </source>
</evidence>
<evidence type="ECO:0008006" key="11">
    <source>
        <dbReference type="Google" id="ProtNLM"/>
    </source>
</evidence>
<keyword evidence="10" id="KW-1185">Reference proteome</keyword>
<dbReference type="PANTHER" id="PTHR30287:SF1">
    <property type="entry name" value="INNER MEMBRANE PROTEIN"/>
    <property type="match status" value="1"/>
</dbReference>
<feature type="transmembrane region" description="Helical" evidence="6">
    <location>
        <begin position="423"/>
        <end position="445"/>
    </location>
</feature>
<dbReference type="STRING" id="915059.NH26_04625"/>
<feature type="domain" description="ABC3 transporter permease C-terminal" evidence="7">
    <location>
        <begin position="723"/>
        <end position="834"/>
    </location>
</feature>
<reference evidence="9 10" key="1">
    <citation type="journal article" date="2012" name="Int. J. Syst. Evol. Microbiol.">
        <title>Flammeovirga pacifica sp. nov., isolated from deep-sea sediment.</title>
        <authorList>
            <person name="Xu H."/>
            <person name="Fu Y."/>
            <person name="Yang N."/>
            <person name="Ding Z."/>
            <person name="Lai Q."/>
            <person name="Zeng R."/>
        </authorList>
    </citation>
    <scope>NUCLEOTIDE SEQUENCE [LARGE SCALE GENOMIC DNA]</scope>
    <source>
        <strain evidence="10">DSM 24597 / LMG 26175 / WPAGA1</strain>
    </source>
</reference>
<feature type="transmembrane region" description="Helical" evidence="6">
    <location>
        <begin position="347"/>
        <end position="369"/>
    </location>
</feature>
<evidence type="ECO:0000256" key="6">
    <source>
        <dbReference type="SAM" id="Phobius"/>
    </source>
</evidence>
<feature type="transmembrane region" description="Helical" evidence="6">
    <location>
        <begin position="761"/>
        <end position="786"/>
    </location>
</feature>
<feature type="transmembrane region" description="Helical" evidence="6">
    <location>
        <begin position="260"/>
        <end position="281"/>
    </location>
</feature>
<proteinExistence type="predicted"/>
<evidence type="ECO:0000256" key="2">
    <source>
        <dbReference type="ARBA" id="ARBA00022475"/>
    </source>
</evidence>
<dbReference type="AlphaFoldDB" id="A0A1S1YXE8"/>
<feature type="domain" description="ABC3 transporter permease C-terminal" evidence="7">
    <location>
        <begin position="260"/>
        <end position="379"/>
    </location>
</feature>
<gene>
    <name evidence="9" type="ORF">NH26_04625</name>
</gene>